<feature type="domain" description="Transglycosylase SLT" evidence="2">
    <location>
        <begin position="6"/>
        <end position="181"/>
    </location>
</feature>
<sequence length="192" mass="21345">MKHQLALICAVAILAGCASSAPPSNIADACAILDEKGRWEDHVFDAARDWSISPGVILAFIRQESSFRQDARPRDKNGKLLSTAYGYSQALDGTWADYTRARGGAKRKNFGDSADFIGWYLDHISRRTGIAKTDTRNLYLAYHEGPAGFQRRTFASKPWLNDVASRVSSQAAIYDGQLRRCEARQMRKLASN</sequence>
<keyword evidence="4" id="KW-1185">Reference proteome</keyword>
<dbReference type="CDD" id="cd00442">
    <property type="entry name" value="Lyz-like"/>
    <property type="match status" value="1"/>
</dbReference>
<evidence type="ECO:0000259" key="2">
    <source>
        <dbReference type="Pfam" id="PF19489"/>
    </source>
</evidence>
<evidence type="ECO:0000256" key="1">
    <source>
        <dbReference type="SAM" id="SignalP"/>
    </source>
</evidence>
<dbReference type="Proteomes" id="UP000245086">
    <property type="component" value="Unassembled WGS sequence"/>
</dbReference>
<name>A0A2P2E8K1_9PROT</name>
<accession>A0A2P2E8K1</accession>
<dbReference type="InterPro" id="IPR045795">
    <property type="entry name" value="SLT_4"/>
</dbReference>
<proteinExistence type="predicted"/>
<comment type="caution">
    <text evidence="3">The sequence shown here is derived from an EMBL/GenBank/DDBJ whole genome shotgun (WGS) entry which is preliminary data.</text>
</comment>
<organism evidence="3 4">
    <name type="scientific">Candidatus Phycosocius bacilliformis</name>
    <dbReference type="NCBI Taxonomy" id="1445552"/>
    <lineage>
        <taxon>Bacteria</taxon>
        <taxon>Pseudomonadati</taxon>
        <taxon>Pseudomonadota</taxon>
        <taxon>Alphaproteobacteria</taxon>
        <taxon>Caulobacterales</taxon>
        <taxon>Caulobacterales incertae sedis</taxon>
        <taxon>Candidatus Phycosocius</taxon>
    </lineage>
</organism>
<dbReference type="SUPFAM" id="SSF53955">
    <property type="entry name" value="Lysozyme-like"/>
    <property type="match status" value="1"/>
</dbReference>
<dbReference type="Pfam" id="PF19489">
    <property type="entry name" value="SLT_4"/>
    <property type="match status" value="1"/>
</dbReference>
<dbReference type="EMBL" id="BFBR01000002">
    <property type="protein sequence ID" value="GBF57392.1"/>
    <property type="molecule type" value="Genomic_DNA"/>
</dbReference>
<feature type="signal peptide" evidence="1">
    <location>
        <begin position="1"/>
        <end position="20"/>
    </location>
</feature>
<evidence type="ECO:0000313" key="4">
    <source>
        <dbReference type="Proteomes" id="UP000245086"/>
    </source>
</evidence>
<dbReference type="PROSITE" id="PS51257">
    <property type="entry name" value="PROKAR_LIPOPROTEIN"/>
    <property type="match status" value="1"/>
</dbReference>
<feature type="chain" id="PRO_5015141254" description="Transglycosylase SLT domain-containing protein" evidence="1">
    <location>
        <begin position="21"/>
        <end position="192"/>
    </location>
</feature>
<dbReference type="Gene3D" id="1.10.530.10">
    <property type="match status" value="1"/>
</dbReference>
<gene>
    <name evidence="3" type="ORF">PbB2_01059</name>
</gene>
<dbReference type="InterPro" id="IPR023346">
    <property type="entry name" value="Lysozyme-like_dom_sf"/>
</dbReference>
<protein>
    <recommendedName>
        <fullName evidence="2">Transglycosylase SLT domain-containing protein</fullName>
    </recommendedName>
</protein>
<reference evidence="3 4" key="1">
    <citation type="journal article" date="2018" name="Genome Announc.">
        <title>Draft Genome Sequence of "Candidatus Phycosocius bacilliformis," an Alphaproteobacterial Ectosymbiont of the Hydrocarbon-Producing Green Alga Botryococcus braunii.</title>
        <authorList>
            <person name="Tanabe Y."/>
            <person name="Yamaguchi H."/>
            <person name="Watanabe M.M."/>
        </authorList>
    </citation>
    <scope>NUCLEOTIDE SEQUENCE [LARGE SCALE GENOMIC DNA]</scope>
    <source>
        <strain evidence="3 4">BOTRYCO-2</strain>
    </source>
</reference>
<keyword evidence="1" id="KW-0732">Signal</keyword>
<evidence type="ECO:0000313" key="3">
    <source>
        <dbReference type="EMBL" id="GBF57392.1"/>
    </source>
</evidence>
<dbReference type="RefSeq" id="WP_108984237.1">
    <property type="nucleotide sequence ID" value="NZ_BFBR01000002.1"/>
</dbReference>
<dbReference type="AlphaFoldDB" id="A0A2P2E8K1"/>
<dbReference type="OrthoDB" id="9789144at2"/>